<keyword evidence="3" id="KW-1185">Reference proteome</keyword>
<dbReference type="OrthoDB" id="3253876at2759"/>
<proteinExistence type="predicted"/>
<dbReference type="STRING" id="39966.A0A369JZP6"/>
<feature type="compositionally biased region" description="Polar residues" evidence="1">
    <location>
        <begin position="11"/>
        <end position="25"/>
    </location>
</feature>
<feature type="compositionally biased region" description="Polar residues" evidence="1">
    <location>
        <begin position="89"/>
        <end position="108"/>
    </location>
</feature>
<comment type="caution">
    <text evidence="2">The sequence shown here is derived from an EMBL/GenBank/DDBJ whole genome shotgun (WGS) entry which is preliminary data.</text>
</comment>
<sequence length="320" mass="35157">MYNNGYGGPEITNNPFINDPRNPQTRFPDISGASSSNGLQTQWPQSPIDNNGGYQAPPMYHQPSYQQQPQLSPGYVQQTGYLSPGLSPQGISPQPTGMPFQPTSSFGQQLAANMSGSSYGYLQGQSGPQSTAYNPAQQQLQNNPGYIAQFDPYASIGQGWEGQQPQNQNVQSPTGGGPISTSTPSPGNPHPRDYLRTHKAEIEAWDTYAWKQLLNAFDALKDSWEGRSKELEGKINQLQTQMQYGGGGYYASQIKQEGLRLQALLKDARSYFDSLAASSFQMREVFQGYRQSGDLASKRRVREASNAALQGLPDWPPQAY</sequence>
<dbReference type="InParanoid" id="A0A369JZP6"/>
<reference evidence="2" key="1">
    <citation type="submission" date="2018-04" db="EMBL/GenBank/DDBJ databases">
        <title>Whole genome sequencing of Hypsizygus marmoreus.</title>
        <authorList>
            <person name="Choi I.-G."/>
            <person name="Min B."/>
            <person name="Kim J.-G."/>
            <person name="Kim S."/>
            <person name="Oh Y.-L."/>
            <person name="Kong W.-S."/>
            <person name="Park H."/>
            <person name="Jeong J."/>
            <person name="Song E.-S."/>
        </authorList>
    </citation>
    <scope>NUCLEOTIDE SEQUENCE [LARGE SCALE GENOMIC DNA]</scope>
    <source>
        <strain evidence="2">51987-8</strain>
    </source>
</reference>
<feature type="compositionally biased region" description="Polar residues" evidence="1">
    <location>
        <begin position="161"/>
        <end position="185"/>
    </location>
</feature>
<evidence type="ECO:0000256" key="1">
    <source>
        <dbReference type="SAM" id="MobiDB-lite"/>
    </source>
</evidence>
<name>A0A369JZP6_HYPMA</name>
<evidence type="ECO:0000313" key="3">
    <source>
        <dbReference type="Proteomes" id="UP000076154"/>
    </source>
</evidence>
<accession>A0A369JZP6</accession>
<dbReference type="EMBL" id="LUEZ02000040">
    <property type="protein sequence ID" value="RDB25987.1"/>
    <property type="molecule type" value="Genomic_DNA"/>
</dbReference>
<protein>
    <submittedName>
        <fullName evidence="2">Uncharacterized protein</fullName>
    </submittedName>
</protein>
<gene>
    <name evidence="2" type="ORF">Hypma_006551</name>
</gene>
<feature type="region of interest" description="Disordered" evidence="1">
    <location>
        <begin position="156"/>
        <end position="194"/>
    </location>
</feature>
<feature type="compositionally biased region" description="Polar residues" evidence="1">
    <location>
        <begin position="32"/>
        <end position="53"/>
    </location>
</feature>
<feature type="compositionally biased region" description="Low complexity" evidence="1">
    <location>
        <begin position="57"/>
        <end position="73"/>
    </location>
</feature>
<dbReference type="Proteomes" id="UP000076154">
    <property type="component" value="Unassembled WGS sequence"/>
</dbReference>
<organism evidence="2 3">
    <name type="scientific">Hypsizygus marmoreus</name>
    <name type="common">White beech mushroom</name>
    <name type="synonym">Agaricus marmoreus</name>
    <dbReference type="NCBI Taxonomy" id="39966"/>
    <lineage>
        <taxon>Eukaryota</taxon>
        <taxon>Fungi</taxon>
        <taxon>Dikarya</taxon>
        <taxon>Basidiomycota</taxon>
        <taxon>Agaricomycotina</taxon>
        <taxon>Agaricomycetes</taxon>
        <taxon>Agaricomycetidae</taxon>
        <taxon>Agaricales</taxon>
        <taxon>Tricholomatineae</taxon>
        <taxon>Lyophyllaceae</taxon>
        <taxon>Hypsizygus</taxon>
    </lineage>
</organism>
<dbReference type="AlphaFoldDB" id="A0A369JZP6"/>
<feature type="region of interest" description="Disordered" evidence="1">
    <location>
        <begin position="1"/>
        <end position="108"/>
    </location>
</feature>
<evidence type="ECO:0000313" key="2">
    <source>
        <dbReference type="EMBL" id="RDB25987.1"/>
    </source>
</evidence>